<protein>
    <recommendedName>
        <fullName evidence="1">DUF7300 domain-containing protein</fullName>
    </recommendedName>
</protein>
<dbReference type="KEGG" id="vg:54998334"/>
<dbReference type="EMBL" id="MH464253">
    <property type="protein sequence ID" value="AXF40822.1"/>
    <property type="molecule type" value="Genomic_DNA"/>
</dbReference>
<dbReference type="Pfam" id="PF23974">
    <property type="entry name" value="DUF7300"/>
    <property type="match status" value="1"/>
</dbReference>
<organism evidence="2 3">
    <name type="scientific">Shigella phage SFPH2</name>
    <dbReference type="NCBI Taxonomy" id="2269380"/>
    <lineage>
        <taxon>Viruses</taxon>
        <taxon>Duplodnaviria</taxon>
        <taxon>Heunggongvirae</taxon>
        <taxon>Uroviricota</taxon>
        <taxon>Caudoviricetes</taxon>
        <taxon>Autographivirales</taxon>
        <taxon>Autotranscriptaviridae</taxon>
        <taxon>Studiervirinae</taxon>
        <taxon>Kayfunavirus</taxon>
        <taxon>Kayfunavirus SFPH2</taxon>
    </lineage>
</organism>
<evidence type="ECO:0000313" key="2">
    <source>
        <dbReference type="EMBL" id="AXF40822.1"/>
    </source>
</evidence>
<name>A0A345AV89_9CAUD</name>
<feature type="domain" description="DUF7300" evidence="1">
    <location>
        <begin position="8"/>
        <end position="60"/>
    </location>
</feature>
<keyword evidence="3" id="KW-1185">Reference proteome</keyword>
<evidence type="ECO:0000313" key="3">
    <source>
        <dbReference type="Proteomes" id="UP000255802"/>
    </source>
</evidence>
<sequence length="67" mass="7975">MINSYPNHIKPWITVDIETVGDSKFVTIRSSIHVNKEFKLPHSYSLSWGDWEILRDGAFLKYARRFY</sequence>
<reference evidence="2 3" key="1">
    <citation type="submission" date="2018-06" db="EMBL/GenBank/DDBJ databases">
        <title>Characterization and genome sequence of SFPH2, a new phage.</title>
        <authorList>
            <person name="Yang C."/>
            <person name="Qiu S."/>
            <person name="Song H."/>
        </authorList>
    </citation>
    <scope>NUCLEOTIDE SEQUENCE [LARGE SCALE GENOMIC DNA]</scope>
</reference>
<dbReference type="RefSeq" id="YP_009807453.1">
    <property type="nucleotide sequence ID" value="NC_048025.1"/>
</dbReference>
<evidence type="ECO:0000259" key="1">
    <source>
        <dbReference type="Pfam" id="PF23974"/>
    </source>
</evidence>
<dbReference type="InterPro" id="IPR055724">
    <property type="entry name" value="DUF7300"/>
</dbReference>
<proteinExistence type="predicted"/>
<dbReference type="GeneID" id="54998334"/>
<dbReference type="Proteomes" id="UP000255802">
    <property type="component" value="Segment"/>
</dbReference>
<accession>A0A345AV89</accession>